<dbReference type="AlphaFoldDB" id="A0A3B3WYB5"/>
<evidence type="ECO:0000313" key="4">
    <source>
        <dbReference type="Proteomes" id="UP000261480"/>
    </source>
</evidence>
<dbReference type="Proteomes" id="UP000261480">
    <property type="component" value="Unplaced"/>
</dbReference>
<feature type="compositionally biased region" description="Polar residues" evidence="1">
    <location>
        <begin position="1"/>
        <end position="11"/>
    </location>
</feature>
<dbReference type="GO" id="GO:0006893">
    <property type="term" value="P:Golgi to plasma membrane transport"/>
    <property type="evidence" value="ECO:0007669"/>
    <property type="project" value="TreeGrafter"/>
</dbReference>
<organism evidence="3 4">
    <name type="scientific">Poecilia mexicana</name>
    <dbReference type="NCBI Taxonomy" id="48701"/>
    <lineage>
        <taxon>Eukaryota</taxon>
        <taxon>Metazoa</taxon>
        <taxon>Chordata</taxon>
        <taxon>Craniata</taxon>
        <taxon>Vertebrata</taxon>
        <taxon>Euteleostomi</taxon>
        <taxon>Actinopterygii</taxon>
        <taxon>Neopterygii</taxon>
        <taxon>Teleostei</taxon>
        <taxon>Neoteleostei</taxon>
        <taxon>Acanthomorphata</taxon>
        <taxon>Ovalentaria</taxon>
        <taxon>Atherinomorphae</taxon>
        <taxon>Cyprinodontiformes</taxon>
        <taxon>Poeciliidae</taxon>
        <taxon>Poeciliinae</taxon>
        <taxon>Poecilia</taxon>
    </lineage>
</organism>
<reference evidence="3" key="1">
    <citation type="submission" date="2025-08" db="UniProtKB">
        <authorList>
            <consortium name="Ensembl"/>
        </authorList>
    </citation>
    <scope>IDENTIFICATION</scope>
</reference>
<dbReference type="PROSITE" id="PS50179">
    <property type="entry name" value="VHS"/>
    <property type="match status" value="1"/>
</dbReference>
<dbReference type="PANTHER" id="PTHR45905">
    <property type="entry name" value="GOLGI-LOCALIZED, GAMMA-ADAPTIN EAR CONTAINING, ARF BINDING PROTEIN"/>
    <property type="match status" value="1"/>
</dbReference>
<dbReference type="Gene3D" id="1.25.40.90">
    <property type="match status" value="1"/>
</dbReference>
<evidence type="ECO:0000256" key="1">
    <source>
        <dbReference type="SAM" id="MobiDB-lite"/>
    </source>
</evidence>
<reference evidence="3" key="2">
    <citation type="submission" date="2025-09" db="UniProtKB">
        <authorList>
            <consortium name="Ensembl"/>
        </authorList>
    </citation>
    <scope>IDENTIFICATION</scope>
</reference>
<dbReference type="GO" id="GO:0043130">
    <property type="term" value="F:ubiquitin binding"/>
    <property type="evidence" value="ECO:0007669"/>
    <property type="project" value="InterPro"/>
</dbReference>
<protein>
    <recommendedName>
        <fullName evidence="2">VHS domain-containing protein</fullName>
    </recommendedName>
</protein>
<dbReference type="InterPro" id="IPR027422">
    <property type="entry name" value="GGA1-3"/>
</dbReference>
<proteinExistence type="predicted"/>
<dbReference type="GO" id="GO:0006886">
    <property type="term" value="P:intracellular protein transport"/>
    <property type="evidence" value="ECO:0007669"/>
    <property type="project" value="InterPro"/>
</dbReference>
<dbReference type="GO" id="GO:0034394">
    <property type="term" value="P:protein localization to cell surface"/>
    <property type="evidence" value="ECO:0007669"/>
    <property type="project" value="TreeGrafter"/>
</dbReference>
<evidence type="ECO:0000313" key="3">
    <source>
        <dbReference type="Ensembl" id="ENSPMEP00000007649.1"/>
    </source>
</evidence>
<dbReference type="InterPro" id="IPR008942">
    <property type="entry name" value="ENTH_VHS"/>
</dbReference>
<feature type="region of interest" description="Disordered" evidence="1">
    <location>
        <begin position="1"/>
        <end position="35"/>
    </location>
</feature>
<accession>A0A3B3WYB5</accession>
<sequence>GSEASGESLQASERHPGGEGEREPAEPAAGGLQPGELPQLATRLLAHKIQSPQEWEAMQALLVLETCMKNCGNKFHGEVGKFRFLNELIKVVSQRCWR</sequence>
<dbReference type="PANTHER" id="PTHR45905:SF4">
    <property type="entry name" value="ADP-RIBOSYLATION FACTOR-BINDING PROTEIN GGA1"/>
    <property type="match status" value="1"/>
</dbReference>
<dbReference type="GO" id="GO:0035091">
    <property type="term" value="F:phosphatidylinositol binding"/>
    <property type="evidence" value="ECO:0007669"/>
    <property type="project" value="InterPro"/>
</dbReference>
<dbReference type="Pfam" id="PF00790">
    <property type="entry name" value="VHS"/>
    <property type="match status" value="1"/>
</dbReference>
<dbReference type="Ensembl" id="ENSPMET00000003777.1">
    <property type="protein sequence ID" value="ENSPMEP00000007649.1"/>
    <property type="gene ID" value="ENSPMEG00000009306.1"/>
</dbReference>
<dbReference type="GO" id="GO:0005802">
    <property type="term" value="C:trans-Golgi network"/>
    <property type="evidence" value="ECO:0007669"/>
    <property type="project" value="InterPro"/>
</dbReference>
<evidence type="ECO:0000259" key="2">
    <source>
        <dbReference type="PROSITE" id="PS50179"/>
    </source>
</evidence>
<dbReference type="InterPro" id="IPR002014">
    <property type="entry name" value="VHS_dom"/>
</dbReference>
<dbReference type="SUPFAM" id="SSF48464">
    <property type="entry name" value="ENTH/VHS domain"/>
    <property type="match status" value="1"/>
</dbReference>
<feature type="domain" description="VHS" evidence="2">
    <location>
        <begin position="38"/>
        <end position="98"/>
    </location>
</feature>
<name>A0A3B3WYB5_9TELE</name>
<dbReference type="STRING" id="48701.ENSPMEP00000007649"/>
<dbReference type="GO" id="GO:0031267">
    <property type="term" value="F:small GTPase binding"/>
    <property type="evidence" value="ECO:0007669"/>
    <property type="project" value="InterPro"/>
</dbReference>
<feature type="compositionally biased region" description="Basic and acidic residues" evidence="1">
    <location>
        <begin position="12"/>
        <end position="25"/>
    </location>
</feature>
<keyword evidence="4" id="KW-1185">Reference proteome</keyword>